<dbReference type="AlphaFoldDB" id="A0A0E9PMZ6"/>
<name>A0A0E9PMZ6_ANGAN</name>
<accession>A0A0E9PMZ6</accession>
<dbReference type="EMBL" id="GBXM01102718">
    <property type="protein sequence ID" value="JAH05859.1"/>
    <property type="molecule type" value="Transcribed_RNA"/>
</dbReference>
<protein>
    <submittedName>
        <fullName evidence="1">Uncharacterized protein</fullName>
    </submittedName>
</protein>
<sequence length="34" mass="3908">MQSAVIGFISTEVHLLDHNNLVCIHKIMQKINIF</sequence>
<reference evidence="1" key="2">
    <citation type="journal article" date="2015" name="Fish Shellfish Immunol.">
        <title>Early steps in the European eel (Anguilla anguilla)-Vibrio vulnificus interaction in the gills: Role of the RtxA13 toxin.</title>
        <authorList>
            <person name="Callol A."/>
            <person name="Pajuelo D."/>
            <person name="Ebbesson L."/>
            <person name="Teles M."/>
            <person name="MacKenzie S."/>
            <person name="Amaro C."/>
        </authorList>
    </citation>
    <scope>NUCLEOTIDE SEQUENCE</scope>
</reference>
<reference evidence="1" key="1">
    <citation type="submission" date="2014-11" db="EMBL/GenBank/DDBJ databases">
        <authorList>
            <person name="Amaro Gonzalez C."/>
        </authorList>
    </citation>
    <scope>NUCLEOTIDE SEQUENCE</scope>
</reference>
<organism evidence="1">
    <name type="scientific">Anguilla anguilla</name>
    <name type="common">European freshwater eel</name>
    <name type="synonym">Muraena anguilla</name>
    <dbReference type="NCBI Taxonomy" id="7936"/>
    <lineage>
        <taxon>Eukaryota</taxon>
        <taxon>Metazoa</taxon>
        <taxon>Chordata</taxon>
        <taxon>Craniata</taxon>
        <taxon>Vertebrata</taxon>
        <taxon>Euteleostomi</taxon>
        <taxon>Actinopterygii</taxon>
        <taxon>Neopterygii</taxon>
        <taxon>Teleostei</taxon>
        <taxon>Anguilliformes</taxon>
        <taxon>Anguillidae</taxon>
        <taxon>Anguilla</taxon>
    </lineage>
</organism>
<proteinExistence type="predicted"/>
<evidence type="ECO:0000313" key="1">
    <source>
        <dbReference type="EMBL" id="JAH05859.1"/>
    </source>
</evidence>